<gene>
    <name evidence="2" type="ORF">JOM49_003103</name>
</gene>
<organism evidence="2 3">
    <name type="scientific">Amycolatopsis magusensis</name>
    <dbReference type="NCBI Taxonomy" id="882444"/>
    <lineage>
        <taxon>Bacteria</taxon>
        <taxon>Bacillati</taxon>
        <taxon>Actinomycetota</taxon>
        <taxon>Actinomycetes</taxon>
        <taxon>Pseudonocardiales</taxon>
        <taxon>Pseudonocardiaceae</taxon>
        <taxon>Amycolatopsis</taxon>
    </lineage>
</organism>
<evidence type="ECO:0008006" key="4">
    <source>
        <dbReference type="Google" id="ProtNLM"/>
    </source>
</evidence>
<evidence type="ECO:0000313" key="2">
    <source>
        <dbReference type="EMBL" id="MBP2181577.1"/>
    </source>
</evidence>
<feature type="transmembrane region" description="Helical" evidence="1">
    <location>
        <begin position="38"/>
        <end position="58"/>
    </location>
</feature>
<accession>A0ABS4PQ74</accession>
<keyword evidence="1" id="KW-0472">Membrane</keyword>
<comment type="caution">
    <text evidence="2">The sequence shown here is derived from an EMBL/GenBank/DDBJ whole genome shotgun (WGS) entry which is preliminary data.</text>
</comment>
<proteinExistence type="predicted"/>
<keyword evidence="1" id="KW-0812">Transmembrane</keyword>
<name>A0ABS4PQ74_9PSEU</name>
<evidence type="ECO:0000256" key="1">
    <source>
        <dbReference type="SAM" id="Phobius"/>
    </source>
</evidence>
<sequence>MAYRTTVLLPRGVAWGLRAVCAGCVLLSAALWWFAGDAPISCAVATVILLGVSGPLALSRGRIEVDDEHLRLKLVPLFTKTVPRHEIVAVEPAEVDPWRDFHGFGYRLTGAGRIGFVFRRGPAVRVSTRDGRTYVISDPAADELLAALR</sequence>
<feature type="transmembrane region" description="Helical" evidence="1">
    <location>
        <begin position="12"/>
        <end position="32"/>
    </location>
</feature>
<protein>
    <recommendedName>
        <fullName evidence="4">PH domain-containing protein</fullName>
    </recommendedName>
</protein>
<dbReference type="RefSeq" id="WP_209664983.1">
    <property type="nucleotide sequence ID" value="NZ_JAGGMS010000001.1"/>
</dbReference>
<keyword evidence="1" id="KW-1133">Transmembrane helix</keyword>
<keyword evidence="3" id="KW-1185">Reference proteome</keyword>
<dbReference type="Proteomes" id="UP000741013">
    <property type="component" value="Unassembled WGS sequence"/>
</dbReference>
<reference evidence="2 3" key="1">
    <citation type="submission" date="2021-03" db="EMBL/GenBank/DDBJ databases">
        <title>Sequencing the genomes of 1000 actinobacteria strains.</title>
        <authorList>
            <person name="Klenk H.-P."/>
        </authorList>
    </citation>
    <scope>NUCLEOTIDE SEQUENCE [LARGE SCALE GENOMIC DNA]</scope>
    <source>
        <strain evidence="2 3">DSM 45510</strain>
    </source>
</reference>
<dbReference type="EMBL" id="JAGGMS010000001">
    <property type="protein sequence ID" value="MBP2181577.1"/>
    <property type="molecule type" value="Genomic_DNA"/>
</dbReference>
<evidence type="ECO:0000313" key="3">
    <source>
        <dbReference type="Proteomes" id="UP000741013"/>
    </source>
</evidence>